<feature type="compositionally biased region" description="Basic residues" evidence="1">
    <location>
        <begin position="94"/>
        <end position="138"/>
    </location>
</feature>
<feature type="compositionally biased region" description="Basic residues" evidence="1">
    <location>
        <begin position="176"/>
        <end position="194"/>
    </location>
</feature>
<protein>
    <submittedName>
        <fullName evidence="2">3-oxoacyl-[acyl-carrier protein] reductase paralog</fullName>
        <ecNumber evidence="2">1.1.1.100</ecNumber>
    </submittedName>
</protein>
<feature type="region of interest" description="Disordered" evidence="1">
    <location>
        <begin position="1"/>
        <end position="263"/>
    </location>
</feature>
<dbReference type="AlphaFoldDB" id="A0A6J4NBM3"/>
<feature type="compositionally biased region" description="Basic residues" evidence="1">
    <location>
        <begin position="27"/>
        <end position="36"/>
    </location>
</feature>
<dbReference type="EMBL" id="CADCUM010000078">
    <property type="protein sequence ID" value="CAA9383956.1"/>
    <property type="molecule type" value="Genomic_DNA"/>
</dbReference>
<feature type="non-terminal residue" evidence="2">
    <location>
        <position position="1"/>
    </location>
</feature>
<feature type="compositionally biased region" description="Basic residues" evidence="1">
    <location>
        <begin position="146"/>
        <end position="159"/>
    </location>
</feature>
<accession>A0A6J4NBM3</accession>
<proteinExistence type="predicted"/>
<dbReference type="EC" id="1.1.1.100" evidence="2"/>
<feature type="compositionally biased region" description="Low complexity" evidence="1">
    <location>
        <begin position="78"/>
        <end position="93"/>
    </location>
</feature>
<feature type="compositionally biased region" description="Basic and acidic residues" evidence="1">
    <location>
        <begin position="202"/>
        <end position="219"/>
    </location>
</feature>
<feature type="compositionally biased region" description="Low complexity" evidence="1">
    <location>
        <begin position="37"/>
        <end position="58"/>
    </location>
</feature>
<evidence type="ECO:0000256" key="1">
    <source>
        <dbReference type="SAM" id="MobiDB-lite"/>
    </source>
</evidence>
<organism evidence="2">
    <name type="scientific">uncultured Nocardioides sp</name>
    <dbReference type="NCBI Taxonomy" id="198441"/>
    <lineage>
        <taxon>Bacteria</taxon>
        <taxon>Bacillati</taxon>
        <taxon>Actinomycetota</taxon>
        <taxon>Actinomycetes</taxon>
        <taxon>Propionibacteriales</taxon>
        <taxon>Nocardioidaceae</taxon>
        <taxon>Nocardioides</taxon>
        <taxon>environmental samples</taxon>
    </lineage>
</organism>
<keyword evidence="2" id="KW-0560">Oxidoreductase</keyword>
<name>A0A6J4NBM3_9ACTN</name>
<sequence length="263" mass="28499">DAPPHPAGADCARCHRPSAVPLPPRRDLRHRPRGRGAVRLPRPGAPRRPGSPAGGAPRLRGDPPGRCGVRRARRRPRGPLGRLPRGRGPSRGSAGRHRRGGRGVRAARRQRAGVDRRRSRHGAGRGQLRRPPGRRHPARGACPRAGTRRRGRALQRGRRAAAEVELRVRRHEGGHGRVLHRPRRGAARARRPRARGPPGLRPLEDDRWPRARAARDRPGTCRGRGPGSGRRPPRAGVGPGRDAGRHGRPAPPATTGVPAPADL</sequence>
<feature type="compositionally biased region" description="Basic residues" evidence="1">
    <location>
        <begin position="68"/>
        <end position="77"/>
    </location>
</feature>
<feature type="compositionally biased region" description="Basic and acidic residues" evidence="1">
    <location>
        <begin position="160"/>
        <end position="175"/>
    </location>
</feature>
<dbReference type="GO" id="GO:0004316">
    <property type="term" value="F:3-oxoacyl-[acyl-carrier-protein] reductase (NADPH) activity"/>
    <property type="evidence" value="ECO:0007669"/>
    <property type="project" value="UniProtKB-EC"/>
</dbReference>
<feature type="compositionally biased region" description="Low complexity" evidence="1">
    <location>
        <begin position="253"/>
        <end position="263"/>
    </location>
</feature>
<feature type="non-terminal residue" evidence="2">
    <location>
        <position position="263"/>
    </location>
</feature>
<reference evidence="2" key="1">
    <citation type="submission" date="2020-02" db="EMBL/GenBank/DDBJ databases">
        <authorList>
            <person name="Meier V. D."/>
        </authorList>
    </citation>
    <scope>NUCLEOTIDE SEQUENCE</scope>
    <source>
        <strain evidence="2">AVDCRST_MAG32</strain>
    </source>
</reference>
<gene>
    <name evidence="2" type="ORF">AVDCRST_MAG32-1846</name>
</gene>
<evidence type="ECO:0000313" key="2">
    <source>
        <dbReference type="EMBL" id="CAA9383956.1"/>
    </source>
</evidence>